<keyword evidence="2" id="KW-1185">Reference proteome</keyword>
<name>A0ABC9Y1W4_GRUJA</name>
<gene>
    <name evidence="1" type="ORF">GRJ2_002866400</name>
</gene>
<evidence type="ECO:0000313" key="1">
    <source>
        <dbReference type="EMBL" id="GAB0204008.1"/>
    </source>
</evidence>
<sequence length="66" mass="7450">MASPRGSHASPKLVNFYDEMTGLVDEGTTVDIVYLDFRKTFDAVSHKILLEKLMIYGLDEQTVEVD</sequence>
<proteinExistence type="predicted"/>
<dbReference type="AlphaFoldDB" id="A0ABC9Y1W4"/>
<evidence type="ECO:0000313" key="2">
    <source>
        <dbReference type="Proteomes" id="UP001623348"/>
    </source>
</evidence>
<reference evidence="1 2" key="1">
    <citation type="submission" date="2024-06" db="EMBL/GenBank/DDBJ databases">
        <title>The draft genome of Grus japonensis, version 3.</title>
        <authorList>
            <person name="Nabeshima K."/>
            <person name="Suzuki S."/>
            <person name="Onuma M."/>
        </authorList>
    </citation>
    <scope>NUCLEOTIDE SEQUENCE [LARGE SCALE GENOMIC DNA]</scope>
    <source>
        <strain evidence="1 2">451A</strain>
    </source>
</reference>
<accession>A0ABC9Y1W4</accession>
<organism evidence="1 2">
    <name type="scientific">Grus japonensis</name>
    <name type="common">Japanese crane</name>
    <name type="synonym">Red-crowned crane</name>
    <dbReference type="NCBI Taxonomy" id="30415"/>
    <lineage>
        <taxon>Eukaryota</taxon>
        <taxon>Metazoa</taxon>
        <taxon>Chordata</taxon>
        <taxon>Craniata</taxon>
        <taxon>Vertebrata</taxon>
        <taxon>Euteleostomi</taxon>
        <taxon>Archelosauria</taxon>
        <taxon>Archosauria</taxon>
        <taxon>Dinosauria</taxon>
        <taxon>Saurischia</taxon>
        <taxon>Theropoda</taxon>
        <taxon>Coelurosauria</taxon>
        <taxon>Aves</taxon>
        <taxon>Neognathae</taxon>
        <taxon>Neoaves</taxon>
        <taxon>Gruiformes</taxon>
        <taxon>Gruidae</taxon>
        <taxon>Grus</taxon>
    </lineage>
</organism>
<dbReference type="Proteomes" id="UP001623348">
    <property type="component" value="Unassembled WGS sequence"/>
</dbReference>
<protein>
    <recommendedName>
        <fullName evidence="3">Reverse transcriptase</fullName>
    </recommendedName>
</protein>
<dbReference type="EMBL" id="BAAFJT010000040">
    <property type="protein sequence ID" value="GAB0204008.1"/>
    <property type="molecule type" value="Genomic_DNA"/>
</dbReference>
<evidence type="ECO:0008006" key="3">
    <source>
        <dbReference type="Google" id="ProtNLM"/>
    </source>
</evidence>
<comment type="caution">
    <text evidence="1">The sequence shown here is derived from an EMBL/GenBank/DDBJ whole genome shotgun (WGS) entry which is preliminary data.</text>
</comment>